<reference evidence="1" key="1">
    <citation type="submission" date="2022-01" db="EMBL/GenBank/DDBJ databases">
        <title>Novel bile acid biosynthetic pathways are enriched in the microbiome of centenarians.</title>
        <authorList>
            <person name="Sato Y."/>
            <person name="Atarashi K."/>
            <person name="Plichta R.D."/>
            <person name="Arai Y."/>
            <person name="Sasajima S."/>
            <person name="Kearney M.S."/>
            <person name="Suda W."/>
            <person name="Takeshita K."/>
            <person name="Sasaki T."/>
            <person name="Okamoto S."/>
            <person name="Skelly N.A."/>
            <person name="Okamura Y."/>
            <person name="Vlamakis H."/>
            <person name="Li Y."/>
            <person name="Tanoue T."/>
            <person name="Takei H."/>
            <person name="Nittono H."/>
            <person name="Narushima S."/>
            <person name="Irie J."/>
            <person name="Itoh H."/>
            <person name="Moriya K."/>
            <person name="Sugiura Y."/>
            <person name="Suematsu M."/>
            <person name="Moritoki N."/>
            <person name="Shibata S."/>
            <person name="Littman R.D."/>
            <person name="Fischbach A.M."/>
            <person name="Uwamino Y."/>
            <person name="Inoue T."/>
            <person name="Honda A."/>
            <person name="Hattori M."/>
            <person name="Murai T."/>
            <person name="Xavier J.R."/>
            <person name="Hirose N."/>
            <person name="Honda K."/>
        </authorList>
    </citation>
    <scope>NUCLEOTIDE SEQUENCE</scope>
    <source>
        <strain evidence="1">CE91-St55</strain>
    </source>
</reference>
<dbReference type="Gene3D" id="3.40.50.12780">
    <property type="entry name" value="N-terminal domain of ligase-like"/>
    <property type="match status" value="1"/>
</dbReference>
<dbReference type="GeneID" id="93147014"/>
<dbReference type="InterPro" id="IPR042099">
    <property type="entry name" value="ANL_N_sf"/>
</dbReference>
<protein>
    <submittedName>
        <fullName evidence="1">Capsular polysaccharide biosynthesis protein CapK</fullName>
    </submittedName>
</protein>
<gene>
    <name evidence="1" type="ORF">CE91St55_01270</name>
</gene>
<dbReference type="PANTHER" id="PTHR36932:SF1">
    <property type="entry name" value="CAPSULAR POLYSACCHARIDE BIOSYNTHESIS PROTEIN"/>
    <property type="match status" value="1"/>
</dbReference>
<accession>A0A413X0L5</accession>
<dbReference type="PANTHER" id="PTHR36932">
    <property type="entry name" value="CAPSULAR POLYSACCHARIDE BIOSYNTHESIS PROTEIN"/>
    <property type="match status" value="1"/>
</dbReference>
<dbReference type="Proteomes" id="UP001055091">
    <property type="component" value="Unassembled WGS sequence"/>
</dbReference>
<dbReference type="InterPro" id="IPR053158">
    <property type="entry name" value="CapK_Type1_Caps_Biosynth"/>
</dbReference>
<proteinExistence type="predicted"/>
<evidence type="ECO:0000313" key="2">
    <source>
        <dbReference type="Proteomes" id="UP001055091"/>
    </source>
</evidence>
<dbReference type="AlphaFoldDB" id="A0A413X0L5"/>
<dbReference type="RefSeq" id="WP_006773902.1">
    <property type="nucleotide sequence ID" value="NZ_BQNJ01000001.1"/>
</dbReference>
<comment type="caution">
    <text evidence="1">The sequence shown here is derived from an EMBL/GenBank/DDBJ whole genome shotgun (WGS) entry which is preliminary data.</text>
</comment>
<evidence type="ECO:0000313" key="1">
    <source>
        <dbReference type="EMBL" id="GKG98145.1"/>
    </source>
</evidence>
<sequence>MSLFNIAKTCYYQLPDWLLKAGGIVYYMIPERVRYGNVFSGTLKKIQEVEYLAQADLDKLVDEHFVFTVRHAYEQVPFYREYYDTYGVNISSIHGVKDINKLPFIDRDIVKKYSDKLIANDSKKKKLIYVTTSGSTGTPLGFFQPDNITMQEWAYTIQIWERVGYRPNSSRLVLRGKKLHPAGEKQNYYYDPLRRELSCNIFDMREETMDVYCQAVEKYRPEFIHGYMSAILMLAKYIDQNNINIKHHFKAILATSENVIDEQKEYVEKIFNTKVFSFYGHSERLVIAGECEYSTEYHVEPLYGYCEIIDEQGAASQFGEIVATGFLNNDMPLIRYKTGDMASWSQTPTCKCGRCYKRLQKITGRWHQDMLVNIDKAYVSLTALNIHSDAFDKIIRYKLVQYEIGKVEMLIQVSNLYLEEDQIKIKELLESKTNHKIEFTLKIVDHLSVPQNGKYQIVEQHIKLE</sequence>
<organism evidence="1 2">
    <name type="scientific">Hungatella hathewayi</name>
    <dbReference type="NCBI Taxonomy" id="154046"/>
    <lineage>
        <taxon>Bacteria</taxon>
        <taxon>Bacillati</taxon>
        <taxon>Bacillota</taxon>
        <taxon>Clostridia</taxon>
        <taxon>Lachnospirales</taxon>
        <taxon>Lachnospiraceae</taxon>
        <taxon>Hungatella</taxon>
    </lineage>
</organism>
<name>A0A413X0L5_9FIRM</name>
<dbReference type="EMBL" id="BQNJ01000001">
    <property type="protein sequence ID" value="GKG98145.1"/>
    <property type="molecule type" value="Genomic_DNA"/>
</dbReference>
<dbReference type="SUPFAM" id="SSF56801">
    <property type="entry name" value="Acetyl-CoA synthetase-like"/>
    <property type="match status" value="1"/>
</dbReference>